<evidence type="ECO:0000313" key="3">
    <source>
        <dbReference type="EnsemblMetazoa" id="OVOC1828.1"/>
    </source>
</evidence>
<dbReference type="SMART" id="SM00355">
    <property type="entry name" value="ZnF_C2H2"/>
    <property type="match status" value="3"/>
</dbReference>
<dbReference type="AlphaFoldDB" id="A0A8R1XTI1"/>
<dbReference type="Gene3D" id="3.30.160.60">
    <property type="entry name" value="Classic Zinc Finger"/>
    <property type="match status" value="1"/>
</dbReference>
<dbReference type="Proteomes" id="UP000024404">
    <property type="component" value="Unassembled WGS sequence"/>
</dbReference>
<evidence type="ECO:0000256" key="1">
    <source>
        <dbReference type="PROSITE-ProRule" id="PRU00042"/>
    </source>
</evidence>
<dbReference type="PROSITE" id="PS50157">
    <property type="entry name" value="ZINC_FINGER_C2H2_2"/>
    <property type="match status" value="1"/>
</dbReference>
<reference evidence="4" key="1">
    <citation type="submission" date="2013-10" db="EMBL/GenBank/DDBJ databases">
        <title>Genome sequencing of Onchocerca volvulus.</title>
        <authorList>
            <person name="Cotton J."/>
            <person name="Tsai J."/>
            <person name="Stanley E."/>
            <person name="Tracey A."/>
            <person name="Holroyd N."/>
            <person name="Lustigman S."/>
            <person name="Berriman M."/>
        </authorList>
    </citation>
    <scope>NUCLEOTIDE SEQUENCE</scope>
</reference>
<keyword evidence="4" id="KW-1185">Reference proteome</keyword>
<sequence>MFGSRIKTKRAMKLRKKNPVSYSLHLTGRDVRFTGTENRKMIKPTSSNVSFSEDVTSHVLSFKCSFCEAYIFTLQSFIIHLKSSHPNEDISEMLNDHFQSSIALAEKEKVVIVTYAFPRQDVDLYLNWHDEIPPNSDTPLSSPKSKNCYRGLEYEEHRQPIGSSTSAITSRIISIELGTKLIMGDIKDDNLTSKEVTSNIVNAERSKYDWHSKYSLNTANSEKETNGIINLQNDTKLVENLSQRISDLSTNQTLPDETKDHMSNIMSVLLAESTRRRQVSNFERMMALTCQKCGQKFKNRCMLTRHAIEHKRANNPYRCTIDGCLDSYAEKRKLIAHLNYKHAELSKKEREEMIIKGDKVLEKLRDISSNRLSAYRSRTFPMLSSIVDITRQITPLNLPSLSQTETISISVTAASTTANNDQSLIPISAKSDIISTNHILRNMVENVECDGNDETSLKRIESKILNFDNFDTETCITNATASRHCPTDTIDSLSIVRNHSIKSEKDTRIELNTPTNESLSDAKHFIKSGVSDEIGKERKSLL</sequence>
<organism evidence="3 4">
    <name type="scientific">Onchocerca volvulus</name>
    <dbReference type="NCBI Taxonomy" id="6282"/>
    <lineage>
        <taxon>Eukaryota</taxon>
        <taxon>Metazoa</taxon>
        <taxon>Ecdysozoa</taxon>
        <taxon>Nematoda</taxon>
        <taxon>Chromadorea</taxon>
        <taxon>Rhabditida</taxon>
        <taxon>Spirurina</taxon>
        <taxon>Spiruromorpha</taxon>
        <taxon>Filarioidea</taxon>
        <taxon>Onchocercidae</taxon>
        <taxon>Onchocerca</taxon>
    </lineage>
</organism>
<keyword evidence="1" id="KW-0862">Zinc</keyword>
<accession>A0A8R1XTI1</accession>
<dbReference type="OMA" id="QKFKNRC"/>
<dbReference type="GO" id="GO:0008270">
    <property type="term" value="F:zinc ion binding"/>
    <property type="evidence" value="ECO:0007669"/>
    <property type="project" value="UniProtKB-KW"/>
</dbReference>
<evidence type="ECO:0000259" key="2">
    <source>
        <dbReference type="PROSITE" id="PS50157"/>
    </source>
</evidence>
<protein>
    <submittedName>
        <fullName evidence="3">C2H2-type domain-containing protein</fullName>
    </submittedName>
</protein>
<evidence type="ECO:0000313" key="4">
    <source>
        <dbReference type="Proteomes" id="UP000024404"/>
    </source>
</evidence>
<name>A0A8R1XTI1_ONCVO</name>
<dbReference type="PROSITE" id="PS00028">
    <property type="entry name" value="ZINC_FINGER_C2H2_1"/>
    <property type="match status" value="3"/>
</dbReference>
<keyword evidence="1" id="KW-0863">Zinc-finger</keyword>
<dbReference type="EMBL" id="CMVM020000057">
    <property type="status" value="NOT_ANNOTATED_CDS"/>
    <property type="molecule type" value="Genomic_DNA"/>
</dbReference>
<reference evidence="3" key="2">
    <citation type="submission" date="2022-06" db="UniProtKB">
        <authorList>
            <consortium name="EnsemblMetazoa"/>
        </authorList>
    </citation>
    <scope>IDENTIFICATION</scope>
</reference>
<proteinExistence type="predicted"/>
<dbReference type="InterPro" id="IPR013087">
    <property type="entry name" value="Znf_C2H2_type"/>
</dbReference>
<dbReference type="EnsemblMetazoa" id="OVOC1828.1">
    <property type="protein sequence ID" value="OVOC1828.1"/>
    <property type="gene ID" value="WBGene00238637"/>
</dbReference>
<feature type="domain" description="C2H2-type" evidence="2">
    <location>
        <begin position="288"/>
        <end position="315"/>
    </location>
</feature>
<keyword evidence="1" id="KW-0479">Metal-binding</keyword>